<gene>
    <name evidence="2" type="ORF">EVOR1521_LOCUS23323</name>
</gene>
<protein>
    <submittedName>
        <fullName evidence="2">Uncharacterized protein</fullName>
    </submittedName>
</protein>
<reference evidence="2" key="1">
    <citation type="submission" date="2023-08" db="EMBL/GenBank/DDBJ databases">
        <authorList>
            <person name="Chen Y."/>
            <person name="Shah S."/>
            <person name="Dougan E. K."/>
            <person name="Thang M."/>
            <person name="Chan C."/>
        </authorList>
    </citation>
    <scope>NUCLEOTIDE SEQUENCE</scope>
</reference>
<dbReference type="Proteomes" id="UP001178507">
    <property type="component" value="Unassembled WGS sequence"/>
</dbReference>
<sequence>MAAPSLPRPRKAIPHAAESQSQGPDQDDVLLTPVEALCRELAASQGLHEGGSDGAALASLERQVMAGAVEGEEDVSAITTWVSLCKGPGNQRFGVVCACLPVPGRGCCFVVTAVEPLGLVELWNDSVRDKRRRIHLGCSIWSVNGTHGDVQRMQRELETSTEVRLCICNPPNAFCMKRALEACEGGPIASWQVVKDPLSGTSPGPELESATLQWSSPRARYPPTPAPSYWSACCSVCTASPASGRRRS</sequence>
<feature type="region of interest" description="Disordered" evidence="1">
    <location>
        <begin position="1"/>
        <end position="27"/>
    </location>
</feature>
<proteinExistence type="predicted"/>
<comment type="caution">
    <text evidence="2">The sequence shown here is derived from an EMBL/GenBank/DDBJ whole genome shotgun (WGS) entry which is preliminary data.</text>
</comment>
<dbReference type="AlphaFoldDB" id="A0AA36N5T7"/>
<name>A0AA36N5T7_9DINO</name>
<dbReference type="EMBL" id="CAUJNA010003350">
    <property type="protein sequence ID" value="CAJ1399860.1"/>
    <property type="molecule type" value="Genomic_DNA"/>
</dbReference>
<evidence type="ECO:0000313" key="2">
    <source>
        <dbReference type="EMBL" id="CAJ1399860.1"/>
    </source>
</evidence>
<evidence type="ECO:0000256" key="1">
    <source>
        <dbReference type="SAM" id="MobiDB-lite"/>
    </source>
</evidence>
<accession>A0AA36N5T7</accession>
<evidence type="ECO:0000313" key="3">
    <source>
        <dbReference type="Proteomes" id="UP001178507"/>
    </source>
</evidence>
<organism evidence="2 3">
    <name type="scientific">Effrenium voratum</name>
    <dbReference type="NCBI Taxonomy" id="2562239"/>
    <lineage>
        <taxon>Eukaryota</taxon>
        <taxon>Sar</taxon>
        <taxon>Alveolata</taxon>
        <taxon>Dinophyceae</taxon>
        <taxon>Suessiales</taxon>
        <taxon>Symbiodiniaceae</taxon>
        <taxon>Effrenium</taxon>
    </lineage>
</organism>
<keyword evidence="3" id="KW-1185">Reference proteome</keyword>
<feature type="region of interest" description="Disordered" evidence="1">
    <location>
        <begin position="199"/>
        <end position="218"/>
    </location>
</feature>